<name>A0ABW7XEA4_9MICO</name>
<reference evidence="3 4" key="1">
    <citation type="submission" date="2024-10" db="EMBL/GenBank/DDBJ databases">
        <title>The Natural Products Discovery Center: Release of the First 8490 Sequenced Strains for Exploring Actinobacteria Biosynthetic Diversity.</title>
        <authorList>
            <person name="Kalkreuter E."/>
            <person name="Kautsar S.A."/>
            <person name="Yang D."/>
            <person name="Bader C.D."/>
            <person name="Teijaro C.N."/>
            <person name="Fluegel L."/>
            <person name="Davis C.M."/>
            <person name="Simpson J.R."/>
            <person name="Lauterbach L."/>
            <person name="Steele A.D."/>
            <person name="Gui C."/>
            <person name="Meng S."/>
            <person name="Li G."/>
            <person name="Viehrig K."/>
            <person name="Ye F."/>
            <person name="Su P."/>
            <person name="Kiefer A.F."/>
            <person name="Nichols A."/>
            <person name="Cepeda A.J."/>
            <person name="Yan W."/>
            <person name="Fan B."/>
            <person name="Jiang Y."/>
            <person name="Adhikari A."/>
            <person name="Zheng C.-J."/>
            <person name="Schuster L."/>
            <person name="Cowan T.M."/>
            <person name="Smanski M.J."/>
            <person name="Chevrette M.G."/>
            <person name="De Carvalho L.P.S."/>
            <person name="Shen B."/>
        </authorList>
    </citation>
    <scope>NUCLEOTIDE SEQUENCE [LARGE SCALE GENOMIC DNA]</scope>
    <source>
        <strain evidence="3 4">NPDC019481</strain>
    </source>
</reference>
<evidence type="ECO:0000313" key="3">
    <source>
        <dbReference type="EMBL" id="MFI2485827.1"/>
    </source>
</evidence>
<dbReference type="PANTHER" id="PTHR46825">
    <property type="entry name" value="D-ALANYL-D-ALANINE-CARBOXYPEPTIDASE/ENDOPEPTIDASE AMPH"/>
    <property type="match status" value="1"/>
</dbReference>
<dbReference type="RefSeq" id="WP_397401208.1">
    <property type="nucleotide sequence ID" value="NZ_JBIRYI010000001.1"/>
</dbReference>
<dbReference type="Pfam" id="PF00144">
    <property type="entry name" value="Beta-lactamase"/>
    <property type="match status" value="1"/>
</dbReference>
<dbReference type="GO" id="GO:0016787">
    <property type="term" value="F:hydrolase activity"/>
    <property type="evidence" value="ECO:0007669"/>
    <property type="project" value="UniProtKB-KW"/>
</dbReference>
<organism evidence="3 4">
    <name type="scientific">Promicromonospora kroppenstedtii</name>
    <dbReference type="NCBI Taxonomy" id="440482"/>
    <lineage>
        <taxon>Bacteria</taxon>
        <taxon>Bacillati</taxon>
        <taxon>Actinomycetota</taxon>
        <taxon>Actinomycetes</taxon>
        <taxon>Micrococcales</taxon>
        <taxon>Promicromonosporaceae</taxon>
        <taxon>Promicromonospora</taxon>
    </lineage>
</organism>
<proteinExistence type="predicted"/>
<gene>
    <name evidence="3" type="ORF">ACH47X_02900</name>
</gene>
<evidence type="ECO:0000256" key="1">
    <source>
        <dbReference type="SAM" id="SignalP"/>
    </source>
</evidence>
<sequence>MSIVHPRAVAVATLVCLVTSMGTAVAAPDRPAVVAPPPSTAALVQQAERIVAAGVPGVVVETRDERGRRTVVAGTGDLRTNRAPRADGRFRIGSVTKSFTATVVLSLVAEGRVDLDAPVTSYLPGVLPYPELISVRELLQHRSGLFDYGTVLWADPELVARSRFTDHEPAELVGIATREPLAPAPGDAFGYSNTDYVLLGMLVERVTGHDYADELERRVLRPADLRDTYVSGHVPGLPRPAMRGYEAVGSPARLTDLTVYNMSVAPASGDIVSTTADVNRFYTALLGGRLLPDRLLREMQQALPAFPGFDYGLGLGRTELCGQEVWGHVGGVPGYGTYSFTDPAGGRQVTVVVNQGLTQDGAAEDAAYALVALELCGVPSAG</sequence>
<protein>
    <submittedName>
        <fullName evidence="3">Serine hydrolase domain-containing protein</fullName>
        <ecNumber evidence="3">3.-.-.-</ecNumber>
    </submittedName>
</protein>
<dbReference type="EMBL" id="JBIRYI010000001">
    <property type="protein sequence ID" value="MFI2485827.1"/>
    <property type="molecule type" value="Genomic_DNA"/>
</dbReference>
<keyword evidence="3" id="KW-0378">Hydrolase</keyword>
<keyword evidence="4" id="KW-1185">Reference proteome</keyword>
<dbReference type="InterPro" id="IPR050491">
    <property type="entry name" value="AmpC-like"/>
</dbReference>
<comment type="caution">
    <text evidence="3">The sequence shown here is derived from an EMBL/GenBank/DDBJ whole genome shotgun (WGS) entry which is preliminary data.</text>
</comment>
<dbReference type="Proteomes" id="UP001611580">
    <property type="component" value="Unassembled WGS sequence"/>
</dbReference>
<dbReference type="Gene3D" id="3.40.710.10">
    <property type="entry name" value="DD-peptidase/beta-lactamase superfamily"/>
    <property type="match status" value="1"/>
</dbReference>
<dbReference type="PANTHER" id="PTHR46825:SF7">
    <property type="entry name" value="D-ALANYL-D-ALANINE CARBOXYPEPTIDASE"/>
    <property type="match status" value="1"/>
</dbReference>
<keyword evidence="1" id="KW-0732">Signal</keyword>
<dbReference type="EC" id="3.-.-.-" evidence="3"/>
<evidence type="ECO:0000313" key="4">
    <source>
        <dbReference type="Proteomes" id="UP001611580"/>
    </source>
</evidence>
<dbReference type="SUPFAM" id="SSF56601">
    <property type="entry name" value="beta-lactamase/transpeptidase-like"/>
    <property type="match status" value="1"/>
</dbReference>
<feature type="chain" id="PRO_5045577548" evidence="1">
    <location>
        <begin position="27"/>
        <end position="382"/>
    </location>
</feature>
<feature type="domain" description="Beta-lactamase-related" evidence="2">
    <location>
        <begin position="53"/>
        <end position="371"/>
    </location>
</feature>
<evidence type="ECO:0000259" key="2">
    <source>
        <dbReference type="Pfam" id="PF00144"/>
    </source>
</evidence>
<dbReference type="InterPro" id="IPR012338">
    <property type="entry name" value="Beta-lactam/transpept-like"/>
</dbReference>
<dbReference type="InterPro" id="IPR001466">
    <property type="entry name" value="Beta-lactam-related"/>
</dbReference>
<accession>A0ABW7XEA4</accession>
<feature type="signal peptide" evidence="1">
    <location>
        <begin position="1"/>
        <end position="26"/>
    </location>
</feature>